<dbReference type="SUPFAM" id="SSF52266">
    <property type="entry name" value="SGNH hydrolase"/>
    <property type="match status" value="1"/>
</dbReference>
<accession>A0A246FPU7</accession>
<reference evidence="1 2" key="1">
    <citation type="submission" date="2017-06" db="EMBL/GenBank/DDBJ databases">
        <title>Hymenobacter amundsenii sp. nov. isolated from regoliths in Antarctica.</title>
        <authorList>
            <person name="Sedlacek I."/>
            <person name="Kralova S."/>
            <person name="Pantucek R."/>
            <person name="Svec P."/>
            <person name="Holochova P."/>
            <person name="Stankova E."/>
            <person name="Vrbovska V."/>
            <person name="Busse H.-J."/>
        </authorList>
    </citation>
    <scope>NUCLEOTIDE SEQUENCE [LARGE SCALE GENOMIC DNA]</scope>
    <source>
        <strain evidence="1 2">CCM 8682</strain>
    </source>
</reference>
<proteinExistence type="predicted"/>
<keyword evidence="2" id="KW-1185">Reference proteome</keyword>
<organism evidence="1 2">
    <name type="scientific">Hymenobacter amundsenii</name>
    <dbReference type="NCBI Taxonomy" id="2006685"/>
    <lineage>
        <taxon>Bacteria</taxon>
        <taxon>Pseudomonadati</taxon>
        <taxon>Bacteroidota</taxon>
        <taxon>Cytophagia</taxon>
        <taxon>Cytophagales</taxon>
        <taxon>Hymenobacteraceae</taxon>
        <taxon>Hymenobacter</taxon>
    </lineage>
</organism>
<dbReference type="Pfam" id="PF00657">
    <property type="entry name" value="Lipase_GDSL"/>
    <property type="match status" value="1"/>
</dbReference>
<evidence type="ECO:0000313" key="1">
    <source>
        <dbReference type="EMBL" id="OWP64752.1"/>
    </source>
</evidence>
<dbReference type="RefSeq" id="WP_088462973.1">
    <property type="nucleotide sequence ID" value="NZ_NIRR01000002.1"/>
</dbReference>
<protein>
    <submittedName>
        <fullName evidence="1">G-D-S-L family lipolytic protein</fullName>
    </submittedName>
</protein>
<sequence length="481" mass="50009">MNTSNLFRKAAPLAVLAGLGLTACQPDLEKDFSPSNGSADFSNYIAVGNSLTAGYSDGGLYLEGQQQSYPALLAQQFKNVGGGEFVQPLFTAGQENGSGYLRLAGFTAAGNPITANVTTNLAVRGGTAAKPLYTKFVGSVNNLGVPGIRLSDVETAGYGSVQGNPFFERITPDAQATQTYLARVAASSPTFFTNWLGNNDVLGYATAGGGASFLTTTADFTAKNAKIVDALTANGAKGVVATIPDVTNIPFFTTIGPSFRATLAAANVPSAAPFVYTTGTLAPGQPNVRTTSTLAAIRDASGTGALLLTLTASPYLALYGQPSGKYWRDFYAQARPTLPATVPNLSVFLAAMQIDTTKAFGQSTGNPFPSILVLDAAEQTLVRNATNNFNIAIKAKATEKGLGVFDANTFFAQVATNGIVTNGVNNTAGYISGNLFSLDGVHPTPRGYAIIANEFIKVINNTYGAKVPTVNANDYRGVKFP</sequence>
<evidence type="ECO:0000313" key="2">
    <source>
        <dbReference type="Proteomes" id="UP000197277"/>
    </source>
</evidence>
<dbReference type="AlphaFoldDB" id="A0A246FPU7"/>
<comment type="caution">
    <text evidence="1">The sequence shown here is derived from an EMBL/GenBank/DDBJ whole genome shotgun (WGS) entry which is preliminary data.</text>
</comment>
<gene>
    <name evidence="1" type="ORF">CDA63_03050</name>
</gene>
<dbReference type="GO" id="GO:0016788">
    <property type="term" value="F:hydrolase activity, acting on ester bonds"/>
    <property type="evidence" value="ECO:0007669"/>
    <property type="project" value="InterPro"/>
</dbReference>
<name>A0A246FPU7_9BACT</name>
<dbReference type="InterPro" id="IPR001087">
    <property type="entry name" value="GDSL"/>
</dbReference>
<dbReference type="Proteomes" id="UP000197277">
    <property type="component" value="Unassembled WGS sequence"/>
</dbReference>
<dbReference type="Gene3D" id="3.40.50.1110">
    <property type="entry name" value="SGNH hydrolase"/>
    <property type="match status" value="2"/>
</dbReference>
<dbReference type="InterPro" id="IPR036514">
    <property type="entry name" value="SGNH_hydro_sf"/>
</dbReference>
<dbReference type="EMBL" id="NIRR01000002">
    <property type="protein sequence ID" value="OWP64752.1"/>
    <property type="molecule type" value="Genomic_DNA"/>
</dbReference>
<dbReference type="OrthoDB" id="9764164at2"/>